<comment type="caution">
    <text evidence="2">The sequence shown here is derived from an EMBL/GenBank/DDBJ whole genome shotgun (WGS) entry which is preliminary data.</text>
</comment>
<dbReference type="EMBL" id="BGZK01000227">
    <property type="protein sequence ID" value="GBP29998.1"/>
    <property type="molecule type" value="Genomic_DNA"/>
</dbReference>
<sequence length="111" mass="12909">MFQRIFERDPIPPTRLAPRGCSAGAPRLRVLPIDERRRRRRPRRRTRSRYFLFADTDTSIHMSIAAGPIWPCVHRTKSVVDPPLARLSSVYPKRRRRSVGCIRGNSGFRAK</sequence>
<evidence type="ECO:0000256" key="1">
    <source>
        <dbReference type="SAM" id="MobiDB-lite"/>
    </source>
</evidence>
<feature type="compositionally biased region" description="Basic and acidic residues" evidence="1">
    <location>
        <begin position="1"/>
        <end position="10"/>
    </location>
</feature>
<proteinExistence type="predicted"/>
<gene>
    <name evidence="2" type="ORF">EVAR_22898_1</name>
</gene>
<organism evidence="2 3">
    <name type="scientific">Eumeta variegata</name>
    <name type="common">Bagworm moth</name>
    <name type="synonym">Eumeta japonica</name>
    <dbReference type="NCBI Taxonomy" id="151549"/>
    <lineage>
        <taxon>Eukaryota</taxon>
        <taxon>Metazoa</taxon>
        <taxon>Ecdysozoa</taxon>
        <taxon>Arthropoda</taxon>
        <taxon>Hexapoda</taxon>
        <taxon>Insecta</taxon>
        <taxon>Pterygota</taxon>
        <taxon>Neoptera</taxon>
        <taxon>Endopterygota</taxon>
        <taxon>Lepidoptera</taxon>
        <taxon>Glossata</taxon>
        <taxon>Ditrysia</taxon>
        <taxon>Tineoidea</taxon>
        <taxon>Psychidae</taxon>
        <taxon>Oiketicinae</taxon>
        <taxon>Eumeta</taxon>
    </lineage>
</organism>
<dbReference type="Proteomes" id="UP000299102">
    <property type="component" value="Unassembled WGS sequence"/>
</dbReference>
<accession>A0A4C1UU82</accession>
<evidence type="ECO:0000313" key="3">
    <source>
        <dbReference type="Proteomes" id="UP000299102"/>
    </source>
</evidence>
<keyword evidence="3" id="KW-1185">Reference proteome</keyword>
<dbReference type="AlphaFoldDB" id="A0A4C1UU82"/>
<evidence type="ECO:0000313" key="2">
    <source>
        <dbReference type="EMBL" id="GBP29998.1"/>
    </source>
</evidence>
<name>A0A4C1UU82_EUMVA</name>
<reference evidence="2 3" key="1">
    <citation type="journal article" date="2019" name="Commun. Biol.">
        <title>The bagworm genome reveals a unique fibroin gene that provides high tensile strength.</title>
        <authorList>
            <person name="Kono N."/>
            <person name="Nakamura H."/>
            <person name="Ohtoshi R."/>
            <person name="Tomita M."/>
            <person name="Numata K."/>
            <person name="Arakawa K."/>
        </authorList>
    </citation>
    <scope>NUCLEOTIDE SEQUENCE [LARGE SCALE GENOMIC DNA]</scope>
</reference>
<feature type="region of interest" description="Disordered" evidence="1">
    <location>
        <begin position="1"/>
        <end position="22"/>
    </location>
</feature>
<protein>
    <submittedName>
        <fullName evidence="2">Uncharacterized protein</fullName>
    </submittedName>
</protein>